<organism evidence="2 3">
    <name type="scientific">Terrihabitans soli</name>
    <dbReference type="NCBI Taxonomy" id="708113"/>
    <lineage>
        <taxon>Bacteria</taxon>
        <taxon>Pseudomonadati</taxon>
        <taxon>Pseudomonadota</taxon>
        <taxon>Alphaproteobacteria</taxon>
        <taxon>Hyphomicrobiales</taxon>
        <taxon>Terrihabitans</taxon>
    </lineage>
</organism>
<sequence length="115" mass="13403">MRDRPFGRVGEGAALPNFIRGERYLKILQDYLYDRIGVAELQSRYRDQFLHGGDKLDLEEELGRILNDMFAVLERFTTDKKVIAADPEFFVSEKTVREQAVLTLQRLRILNRSPS</sequence>
<dbReference type="AlphaFoldDB" id="A0A6S6QT07"/>
<name>A0A6S6QT07_9HYPH</name>
<proteinExistence type="predicted"/>
<keyword evidence="3" id="KW-1185">Reference proteome</keyword>
<evidence type="ECO:0000313" key="2">
    <source>
        <dbReference type="EMBL" id="BCJ90392.1"/>
    </source>
</evidence>
<dbReference type="EMBL" id="AP023361">
    <property type="protein sequence ID" value="BCJ90392.1"/>
    <property type="molecule type" value="Genomic_DNA"/>
</dbReference>
<evidence type="ECO:0000313" key="3">
    <source>
        <dbReference type="Proteomes" id="UP000515317"/>
    </source>
</evidence>
<dbReference type="GO" id="GO:0015643">
    <property type="term" value="F:toxic substance binding"/>
    <property type="evidence" value="ECO:0007669"/>
    <property type="project" value="InterPro"/>
</dbReference>
<protein>
    <recommendedName>
        <fullName evidence="1">Colicin D immunity protein domain-containing protein</fullName>
    </recommendedName>
</protein>
<dbReference type="GO" id="GO:0030153">
    <property type="term" value="P:bacteriocin immunity"/>
    <property type="evidence" value="ECO:0007669"/>
    <property type="project" value="InterPro"/>
</dbReference>
<dbReference type="KEGG" id="tso:IZ6_11270"/>
<reference evidence="2 3" key="1">
    <citation type="submission" date="2020-08" db="EMBL/GenBank/DDBJ databases">
        <title>Genome sequence of Rhizobiales bacterium strain IZ6.</title>
        <authorList>
            <person name="Nakai R."/>
            <person name="Naganuma T."/>
        </authorList>
    </citation>
    <scope>NUCLEOTIDE SEQUENCE [LARGE SCALE GENOMIC DNA]</scope>
    <source>
        <strain evidence="2 3">IZ6</strain>
    </source>
</reference>
<dbReference type="RefSeq" id="WP_222877023.1">
    <property type="nucleotide sequence ID" value="NZ_AP023361.1"/>
</dbReference>
<evidence type="ECO:0000259" key="1">
    <source>
        <dbReference type="Pfam" id="PF09204"/>
    </source>
</evidence>
<accession>A0A6S6QT07</accession>
<feature type="domain" description="Colicin D immunity protein" evidence="1">
    <location>
        <begin position="23"/>
        <end position="107"/>
    </location>
</feature>
<dbReference type="Proteomes" id="UP000515317">
    <property type="component" value="Chromosome"/>
</dbReference>
<dbReference type="Pfam" id="PF09204">
    <property type="entry name" value="Colicin_immun"/>
    <property type="match status" value="1"/>
</dbReference>
<dbReference type="InterPro" id="IPR015287">
    <property type="entry name" value="Colicin_D_immunity_dom"/>
</dbReference>
<gene>
    <name evidence="2" type="ORF">IZ6_11270</name>
</gene>